<evidence type="ECO:0000256" key="14">
    <source>
        <dbReference type="SAM" id="Phobius"/>
    </source>
</evidence>
<dbReference type="SMART" id="SM00369">
    <property type="entry name" value="LRR_TYP"/>
    <property type="match status" value="3"/>
</dbReference>
<proteinExistence type="predicted"/>
<dbReference type="OrthoDB" id="1394818at2759"/>
<evidence type="ECO:0000256" key="2">
    <source>
        <dbReference type="ARBA" id="ARBA00022553"/>
    </source>
</evidence>
<feature type="domain" description="Protein kinase" evidence="16">
    <location>
        <begin position="419"/>
        <end position="693"/>
    </location>
</feature>
<reference evidence="17 18" key="1">
    <citation type="journal article" date="2020" name="Nat. Commun.">
        <title>Genome of Tripterygium wilfordii and identification of cytochrome P450 involved in triptolide biosynthesis.</title>
        <authorList>
            <person name="Tu L."/>
            <person name="Su P."/>
            <person name="Zhang Z."/>
            <person name="Gao L."/>
            <person name="Wang J."/>
            <person name="Hu T."/>
            <person name="Zhou J."/>
            <person name="Zhang Y."/>
            <person name="Zhao Y."/>
            <person name="Liu Y."/>
            <person name="Song Y."/>
            <person name="Tong Y."/>
            <person name="Lu Y."/>
            <person name="Yang J."/>
            <person name="Xu C."/>
            <person name="Jia M."/>
            <person name="Peters R.J."/>
            <person name="Huang L."/>
            <person name="Gao W."/>
        </authorList>
    </citation>
    <scope>NUCLEOTIDE SEQUENCE [LARGE SCALE GENOMIC DNA]</scope>
    <source>
        <strain evidence="18">cv. XIE 37</strain>
        <tissue evidence="17">Leaf</tissue>
    </source>
</reference>
<dbReference type="GO" id="GO:0016020">
    <property type="term" value="C:membrane"/>
    <property type="evidence" value="ECO:0007669"/>
    <property type="project" value="UniProtKB-SubCell"/>
</dbReference>
<keyword evidence="18" id="KW-1185">Reference proteome</keyword>
<dbReference type="InterPro" id="IPR051824">
    <property type="entry name" value="LRR_Rcpt-Like_S/T_Kinase"/>
</dbReference>
<keyword evidence="2" id="KW-0597">Phosphoprotein</keyword>
<dbReference type="Gene3D" id="1.10.510.10">
    <property type="entry name" value="Transferase(Phosphotransferase) domain 1"/>
    <property type="match status" value="1"/>
</dbReference>
<dbReference type="InterPro" id="IPR011009">
    <property type="entry name" value="Kinase-like_dom_sf"/>
</dbReference>
<evidence type="ECO:0000256" key="13">
    <source>
        <dbReference type="SAM" id="MobiDB-lite"/>
    </source>
</evidence>
<feature type="signal peptide" evidence="15">
    <location>
        <begin position="1"/>
        <end position="39"/>
    </location>
</feature>
<evidence type="ECO:0000313" key="18">
    <source>
        <dbReference type="Proteomes" id="UP000593562"/>
    </source>
</evidence>
<evidence type="ECO:0000256" key="10">
    <source>
        <dbReference type="ARBA" id="ARBA00023136"/>
    </source>
</evidence>
<dbReference type="PROSITE" id="PS51450">
    <property type="entry name" value="LRR"/>
    <property type="match status" value="1"/>
</dbReference>
<dbReference type="InterPro" id="IPR001245">
    <property type="entry name" value="Ser-Thr/Tyr_kinase_cat_dom"/>
</dbReference>
<comment type="subcellular location">
    <subcellularLocation>
        <location evidence="1">Membrane</location>
        <topology evidence="1">Single-pass type I membrane protein</topology>
    </subcellularLocation>
</comment>
<evidence type="ECO:0000256" key="15">
    <source>
        <dbReference type="SAM" id="SignalP"/>
    </source>
</evidence>
<dbReference type="Pfam" id="PF13855">
    <property type="entry name" value="LRR_8"/>
    <property type="match status" value="2"/>
</dbReference>
<dbReference type="InterPro" id="IPR003591">
    <property type="entry name" value="Leu-rich_rpt_typical-subtyp"/>
</dbReference>
<gene>
    <name evidence="17" type="ORF">HS088_TW21G01340</name>
</gene>
<evidence type="ECO:0000256" key="9">
    <source>
        <dbReference type="ARBA" id="ARBA00022989"/>
    </source>
</evidence>
<dbReference type="PANTHER" id="PTHR48006">
    <property type="entry name" value="LEUCINE-RICH REPEAT-CONTAINING PROTEIN DDB_G0281931-RELATED"/>
    <property type="match status" value="1"/>
</dbReference>
<evidence type="ECO:0000256" key="7">
    <source>
        <dbReference type="ARBA" id="ARBA00022741"/>
    </source>
</evidence>
<name>A0A7J7C4X5_TRIWF</name>
<dbReference type="FunFam" id="3.80.10.10:FF:001678">
    <property type="entry name" value="Calmodulin-binding receptor kinase CaMRLK"/>
    <property type="match status" value="1"/>
</dbReference>
<keyword evidence="17" id="KW-0418">Kinase</keyword>
<evidence type="ECO:0000256" key="3">
    <source>
        <dbReference type="ARBA" id="ARBA00022614"/>
    </source>
</evidence>
<dbReference type="SUPFAM" id="SSF56112">
    <property type="entry name" value="Protein kinase-like (PK-like)"/>
    <property type="match status" value="1"/>
</dbReference>
<dbReference type="Pfam" id="PF07714">
    <property type="entry name" value="PK_Tyr_Ser-Thr"/>
    <property type="match status" value="1"/>
</dbReference>
<feature type="region of interest" description="Disordered" evidence="13">
    <location>
        <begin position="286"/>
        <end position="317"/>
    </location>
</feature>
<keyword evidence="11 17" id="KW-0675">Receptor</keyword>
<dbReference type="SUPFAM" id="SSF52058">
    <property type="entry name" value="L domain-like"/>
    <property type="match status" value="1"/>
</dbReference>
<dbReference type="InterPro" id="IPR001611">
    <property type="entry name" value="Leu-rich_rpt"/>
</dbReference>
<evidence type="ECO:0000256" key="8">
    <source>
        <dbReference type="ARBA" id="ARBA00022840"/>
    </source>
</evidence>
<comment type="caution">
    <text evidence="17">The sequence shown here is derived from an EMBL/GenBank/DDBJ whole genome shotgun (WGS) entry which is preliminary data.</text>
</comment>
<dbReference type="PROSITE" id="PS50011">
    <property type="entry name" value="PROTEIN_KINASE_DOM"/>
    <property type="match status" value="1"/>
</dbReference>
<feature type="chain" id="PRO_5029908084" evidence="15">
    <location>
        <begin position="40"/>
        <end position="693"/>
    </location>
</feature>
<dbReference type="GO" id="GO:0005524">
    <property type="term" value="F:ATP binding"/>
    <property type="evidence" value="ECO:0007669"/>
    <property type="project" value="UniProtKB-KW"/>
</dbReference>
<protein>
    <submittedName>
        <fullName evidence="17">Putative Receptor kinase</fullName>
    </submittedName>
</protein>
<evidence type="ECO:0000256" key="6">
    <source>
        <dbReference type="ARBA" id="ARBA00022737"/>
    </source>
</evidence>
<dbReference type="InterPro" id="IPR000719">
    <property type="entry name" value="Prot_kinase_dom"/>
</dbReference>
<evidence type="ECO:0000259" key="16">
    <source>
        <dbReference type="PROSITE" id="PS50011"/>
    </source>
</evidence>
<dbReference type="Gene3D" id="3.80.10.10">
    <property type="entry name" value="Ribonuclease Inhibitor"/>
    <property type="match status" value="2"/>
</dbReference>
<evidence type="ECO:0000256" key="11">
    <source>
        <dbReference type="ARBA" id="ARBA00023170"/>
    </source>
</evidence>
<evidence type="ECO:0000256" key="1">
    <source>
        <dbReference type="ARBA" id="ARBA00004479"/>
    </source>
</evidence>
<dbReference type="InParanoid" id="A0A7J7C4X5"/>
<dbReference type="InterPro" id="IPR032675">
    <property type="entry name" value="LRR_dom_sf"/>
</dbReference>
<organism evidence="17 18">
    <name type="scientific">Tripterygium wilfordii</name>
    <name type="common">Thunder God vine</name>
    <dbReference type="NCBI Taxonomy" id="458696"/>
    <lineage>
        <taxon>Eukaryota</taxon>
        <taxon>Viridiplantae</taxon>
        <taxon>Streptophyta</taxon>
        <taxon>Embryophyta</taxon>
        <taxon>Tracheophyta</taxon>
        <taxon>Spermatophyta</taxon>
        <taxon>Magnoliopsida</taxon>
        <taxon>eudicotyledons</taxon>
        <taxon>Gunneridae</taxon>
        <taxon>Pentapetalae</taxon>
        <taxon>rosids</taxon>
        <taxon>fabids</taxon>
        <taxon>Celastrales</taxon>
        <taxon>Celastraceae</taxon>
        <taxon>Tripterygium</taxon>
    </lineage>
</organism>
<feature type="compositionally biased region" description="Low complexity" evidence="13">
    <location>
        <begin position="294"/>
        <end position="308"/>
    </location>
</feature>
<dbReference type="GO" id="GO:0004672">
    <property type="term" value="F:protein kinase activity"/>
    <property type="evidence" value="ECO:0007669"/>
    <property type="project" value="InterPro"/>
</dbReference>
<keyword evidence="17" id="KW-0808">Transferase</keyword>
<dbReference type="AlphaFoldDB" id="A0A7J7C4X5"/>
<keyword evidence="10 14" id="KW-0472">Membrane</keyword>
<keyword evidence="4 14" id="KW-0812">Transmembrane</keyword>
<dbReference type="Proteomes" id="UP000593562">
    <property type="component" value="Unassembled WGS sequence"/>
</dbReference>
<keyword evidence="7" id="KW-0547">Nucleotide-binding</keyword>
<keyword evidence="6" id="KW-0677">Repeat</keyword>
<dbReference type="Pfam" id="PF00560">
    <property type="entry name" value="LRR_1"/>
    <property type="match status" value="1"/>
</dbReference>
<keyword evidence="5 15" id="KW-0732">Signal</keyword>
<evidence type="ECO:0000256" key="5">
    <source>
        <dbReference type="ARBA" id="ARBA00022729"/>
    </source>
</evidence>
<dbReference type="EMBL" id="JAAARO010000021">
    <property type="protein sequence ID" value="KAF5729181.1"/>
    <property type="molecule type" value="Genomic_DNA"/>
</dbReference>
<evidence type="ECO:0000313" key="17">
    <source>
        <dbReference type="EMBL" id="KAF5729181.1"/>
    </source>
</evidence>
<evidence type="ECO:0000256" key="12">
    <source>
        <dbReference type="ARBA" id="ARBA00023180"/>
    </source>
</evidence>
<keyword evidence="8" id="KW-0067">ATP-binding</keyword>
<feature type="transmembrane region" description="Helical" evidence="14">
    <location>
        <begin position="322"/>
        <end position="346"/>
    </location>
</feature>
<dbReference type="FunCoup" id="A0A7J7C4X5">
    <property type="interactions" value="807"/>
</dbReference>
<keyword evidence="9 14" id="KW-1133">Transmembrane helix</keyword>
<evidence type="ECO:0000256" key="4">
    <source>
        <dbReference type="ARBA" id="ARBA00022692"/>
    </source>
</evidence>
<accession>A0A7J7C4X5</accession>
<dbReference type="FunFam" id="3.30.200.20:FF:000466">
    <property type="entry name" value="Putative LRR receptor-like serine/threonine-protein kinase"/>
    <property type="match status" value="1"/>
</dbReference>
<dbReference type="Gene3D" id="3.30.200.20">
    <property type="entry name" value="Phosphorylase Kinase, domain 1"/>
    <property type="match status" value="1"/>
</dbReference>
<dbReference type="PANTHER" id="PTHR48006:SF10">
    <property type="entry name" value="CALMODULIN-BINDING RECEPTOR KINASE CAMRLK"/>
    <property type="match status" value="1"/>
</dbReference>
<keyword evidence="3" id="KW-0433">Leucine-rich repeat</keyword>
<keyword evidence="12" id="KW-0325">Glycoprotein</keyword>
<sequence>MFLLWKAEEANEKQGIEAKEMKIFCRLWILFSLLAFVDSAASTCNGTDQEFISRAFKSVSNFNRSWFDSTYSNCSHPPITKISLHSRNLTGNISWKYLRNMSRLRTIDLSSNSLQGSVPGWFWCLQSLVEVDLSNNRFGGSIVEPNSRNCSSIQKLNLSGNRFTNSVRLSGFSNLKFLDISHNDLSILPSGFSNLTKLEQLNISSCKISGDIKSLKVVHSLRYLDVSNNSMNGTFPSDFPPLDNLKFLNISLNNFTGLVGPEKSHRFGKSAFIQGGNFIFNDSRTPNNIKPHSKTAPQKTIPKPQPIKNQTRKHNPKSRHKAFVIGLSCASAFAVLSVSICGFCVYRRKKFSRRNKWAISKPVQFQFKMEKSGPFSFETESGTSWVADIKEPTSAPVFICSKPLINLTFKDLIAATSHFGRESLLAEGRCGPLYTAILPGDLHVAIKVLENARHIDHDDAVSMFEHLSKLNHPNLLPLSGYCIAGKEKLVLYEFMANGDLGRWLHELPTAVPNVEDWSTDTWDQQNCTTPHVLSLEKTNWITRHRIAVGVARGLSFLHHSGSVHGHLVPSNILLSDSLEPRISDFGHRNFWSGNIGEDKCNVEDDVYCFGLVLIELLTGKQGSEESVRWVRRVVREGHGVDALDSRLTMGGDSVSEMEETLRVGYLCTAESINKRPTMQQVLGLLKDIHPETC</sequence>